<dbReference type="AlphaFoldDB" id="A0A0A8XR85"/>
<reference evidence="1" key="2">
    <citation type="journal article" date="2015" name="Data Brief">
        <title>Shoot transcriptome of the giant reed, Arundo donax.</title>
        <authorList>
            <person name="Barrero R.A."/>
            <person name="Guerrero F.D."/>
            <person name="Moolhuijzen P."/>
            <person name="Goolsby J.A."/>
            <person name="Tidwell J."/>
            <person name="Bellgard S.E."/>
            <person name="Bellgard M.I."/>
        </authorList>
    </citation>
    <scope>NUCLEOTIDE SEQUENCE</scope>
    <source>
        <tissue evidence="1">Shoot tissue taken approximately 20 cm above the soil surface</tissue>
    </source>
</reference>
<name>A0A0A8XR85_ARUDO</name>
<reference evidence="1" key="1">
    <citation type="submission" date="2014-09" db="EMBL/GenBank/DDBJ databases">
        <authorList>
            <person name="Magalhaes I.L.F."/>
            <person name="Oliveira U."/>
            <person name="Santos F.R."/>
            <person name="Vidigal T.H.D.A."/>
            <person name="Brescovit A.D."/>
            <person name="Santos A.J."/>
        </authorList>
    </citation>
    <scope>NUCLEOTIDE SEQUENCE</scope>
    <source>
        <tissue evidence="1">Shoot tissue taken approximately 20 cm above the soil surface</tissue>
    </source>
</reference>
<dbReference type="EMBL" id="GBRH01282612">
    <property type="protein sequence ID" value="JAD15283.1"/>
    <property type="molecule type" value="Transcribed_RNA"/>
</dbReference>
<accession>A0A0A8XR85</accession>
<proteinExistence type="predicted"/>
<organism evidence="1">
    <name type="scientific">Arundo donax</name>
    <name type="common">Giant reed</name>
    <name type="synonym">Donax arundinaceus</name>
    <dbReference type="NCBI Taxonomy" id="35708"/>
    <lineage>
        <taxon>Eukaryota</taxon>
        <taxon>Viridiplantae</taxon>
        <taxon>Streptophyta</taxon>
        <taxon>Embryophyta</taxon>
        <taxon>Tracheophyta</taxon>
        <taxon>Spermatophyta</taxon>
        <taxon>Magnoliopsida</taxon>
        <taxon>Liliopsida</taxon>
        <taxon>Poales</taxon>
        <taxon>Poaceae</taxon>
        <taxon>PACMAD clade</taxon>
        <taxon>Arundinoideae</taxon>
        <taxon>Arundineae</taxon>
        <taxon>Arundo</taxon>
    </lineage>
</organism>
<sequence length="32" mass="3544">MVLFHEEMPVASSVVSASAINLECKYLLHLVI</sequence>
<protein>
    <submittedName>
        <fullName evidence="1">Uncharacterized protein</fullName>
    </submittedName>
</protein>
<evidence type="ECO:0000313" key="1">
    <source>
        <dbReference type="EMBL" id="JAD15283.1"/>
    </source>
</evidence>